<reference evidence="1 2" key="1">
    <citation type="journal article" date="2022" name="New Phytol.">
        <title>Ecological generalism drives hyperdiversity of secondary metabolite gene clusters in xylarialean endophytes.</title>
        <authorList>
            <person name="Franco M.E.E."/>
            <person name="Wisecaver J.H."/>
            <person name="Arnold A.E."/>
            <person name="Ju Y.M."/>
            <person name="Slot J.C."/>
            <person name="Ahrendt S."/>
            <person name="Moore L.P."/>
            <person name="Eastman K.E."/>
            <person name="Scott K."/>
            <person name="Konkel Z."/>
            <person name="Mondo S.J."/>
            <person name="Kuo A."/>
            <person name="Hayes R.D."/>
            <person name="Haridas S."/>
            <person name="Andreopoulos B."/>
            <person name="Riley R."/>
            <person name="LaButti K."/>
            <person name="Pangilinan J."/>
            <person name="Lipzen A."/>
            <person name="Amirebrahimi M."/>
            <person name="Yan J."/>
            <person name="Adam C."/>
            <person name="Keymanesh K."/>
            <person name="Ng V."/>
            <person name="Louie K."/>
            <person name="Northen T."/>
            <person name="Drula E."/>
            <person name="Henrissat B."/>
            <person name="Hsieh H.M."/>
            <person name="Youens-Clark K."/>
            <person name="Lutzoni F."/>
            <person name="Miadlikowska J."/>
            <person name="Eastwood D.C."/>
            <person name="Hamelin R.C."/>
            <person name="Grigoriev I.V."/>
            <person name="U'Ren J.M."/>
        </authorList>
    </citation>
    <scope>NUCLEOTIDE SEQUENCE [LARGE SCALE GENOMIC DNA]</scope>
    <source>
        <strain evidence="1 2">ER1909</strain>
    </source>
</reference>
<comment type="caution">
    <text evidence="1">The sequence shown here is derived from an EMBL/GenBank/DDBJ whole genome shotgun (WGS) entry which is preliminary data.</text>
</comment>
<gene>
    <name evidence="1" type="ORF">F4821DRAFT_154973</name>
</gene>
<sequence>MAAVVDTYAQRLTTGIVVTCLALSVLSFGLRLYARKASAAKLWWDDYWMSLPMVICVAMSTNDFVGLVHGSGQHQSDLDPETVETFMKNLYFYMIFWSIGVFSVKVGILIFYWRVFHTRSFRMSALAVGAFSLGIFFTNLFTFIFQCTPVESFWKGRPEDCIMQVKFYLASAIINVIGDIAVLALPLPIVWRLHTSRSKKWSLSFLFLLGAFVCIASIFRIVGVYEINATDFTYSNLAGGLWSTVEVEIGFICANLPAIRPIVFKWFKVGSSAAAYGSGSAGPRQYGISSKGATRSGHVILRSRNQESDLLDSDTEALTRQAKEDGITPTNTRGGAETPHGQTFGLSEIVVKTDIGVSIDSKQPESHDGEPNHFVKITAPLGTVDLPGAGKDYYR</sequence>
<dbReference type="Proteomes" id="UP001497680">
    <property type="component" value="Unassembled WGS sequence"/>
</dbReference>
<name>A0ACC0DGY9_9PEZI</name>
<dbReference type="EMBL" id="MU394284">
    <property type="protein sequence ID" value="KAI6092006.1"/>
    <property type="molecule type" value="Genomic_DNA"/>
</dbReference>
<evidence type="ECO:0000313" key="2">
    <source>
        <dbReference type="Proteomes" id="UP001497680"/>
    </source>
</evidence>
<organism evidence="1 2">
    <name type="scientific">Hypoxylon rubiginosum</name>
    <dbReference type="NCBI Taxonomy" id="110542"/>
    <lineage>
        <taxon>Eukaryota</taxon>
        <taxon>Fungi</taxon>
        <taxon>Dikarya</taxon>
        <taxon>Ascomycota</taxon>
        <taxon>Pezizomycotina</taxon>
        <taxon>Sordariomycetes</taxon>
        <taxon>Xylariomycetidae</taxon>
        <taxon>Xylariales</taxon>
        <taxon>Hypoxylaceae</taxon>
        <taxon>Hypoxylon</taxon>
    </lineage>
</organism>
<evidence type="ECO:0000313" key="1">
    <source>
        <dbReference type="EMBL" id="KAI6092006.1"/>
    </source>
</evidence>
<accession>A0ACC0DGY9</accession>
<protein>
    <submittedName>
        <fullName evidence="1">Uncharacterized protein</fullName>
    </submittedName>
</protein>
<keyword evidence="2" id="KW-1185">Reference proteome</keyword>
<proteinExistence type="predicted"/>